<evidence type="ECO:0000256" key="2">
    <source>
        <dbReference type="ARBA" id="ARBA00022692"/>
    </source>
</evidence>
<feature type="transmembrane region" description="Helical" evidence="6">
    <location>
        <begin position="512"/>
        <end position="534"/>
    </location>
</feature>
<feature type="transmembrane region" description="Helical" evidence="6">
    <location>
        <begin position="478"/>
        <end position="500"/>
    </location>
</feature>
<feature type="compositionally biased region" description="Low complexity" evidence="5">
    <location>
        <begin position="27"/>
        <end position="38"/>
    </location>
</feature>
<dbReference type="EMBL" id="MU853367">
    <property type="protein sequence ID" value="KAK4107940.1"/>
    <property type="molecule type" value="Genomic_DNA"/>
</dbReference>
<feature type="compositionally biased region" description="Basic residues" evidence="5">
    <location>
        <begin position="1"/>
        <end position="14"/>
    </location>
</feature>
<gene>
    <name evidence="8" type="ORF">N656DRAFT_718985</name>
</gene>
<dbReference type="Proteomes" id="UP001302812">
    <property type="component" value="Unassembled WGS sequence"/>
</dbReference>
<reference evidence="8" key="2">
    <citation type="submission" date="2023-05" db="EMBL/GenBank/DDBJ databases">
        <authorList>
            <consortium name="Lawrence Berkeley National Laboratory"/>
            <person name="Steindorff A."/>
            <person name="Hensen N."/>
            <person name="Bonometti L."/>
            <person name="Westerberg I."/>
            <person name="Brannstrom I.O."/>
            <person name="Guillou S."/>
            <person name="Cros-Aarteil S."/>
            <person name="Calhoun S."/>
            <person name="Haridas S."/>
            <person name="Kuo A."/>
            <person name="Mondo S."/>
            <person name="Pangilinan J."/>
            <person name="Riley R."/>
            <person name="Labutti K."/>
            <person name="Andreopoulos B."/>
            <person name="Lipzen A."/>
            <person name="Chen C."/>
            <person name="Yanf M."/>
            <person name="Daum C."/>
            <person name="Ng V."/>
            <person name="Clum A."/>
            <person name="Ohm R."/>
            <person name="Martin F."/>
            <person name="Silar P."/>
            <person name="Natvig D."/>
            <person name="Lalanne C."/>
            <person name="Gautier V."/>
            <person name="Ament-Velasquez S.L."/>
            <person name="Kruys A."/>
            <person name="Hutchinson M.I."/>
            <person name="Powell A.J."/>
            <person name="Barry K."/>
            <person name="Miller A.N."/>
            <person name="Grigoriev I.V."/>
            <person name="Debuchy R."/>
            <person name="Gladieux P."/>
            <person name="Thoren M.H."/>
            <person name="Johannesson H."/>
        </authorList>
    </citation>
    <scope>NUCLEOTIDE SEQUENCE</scope>
    <source>
        <strain evidence="8">CBS 508.74</strain>
    </source>
</reference>
<name>A0AAN6QCZ2_9PEZI</name>
<dbReference type="PROSITE" id="PS50850">
    <property type="entry name" value="MFS"/>
    <property type="match status" value="1"/>
</dbReference>
<dbReference type="Pfam" id="PF07690">
    <property type="entry name" value="MFS_1"/>
    <property type="match status" value="1"/>
</dbReference>
<dbReference type="Gene3D" id="1.20.1250.20">
    <property type="entry name" value="MFS general substrate transporter like domains"/>
    <property type="match status" value="1"/>
</dbReference>
<keyword evidence="9" id="KW-1185">Reference proteome</keyword>
<sequence>MAHSSRNGRFRTGTRLHEAEADEVDGTTEATGLLGAGARSRENPDRSSSSERWDGFDDFEGLPWWKRPSVGFLLAPYALFTLAFGGSVVPRLNLIIDLVCKHYFADRSAADPTFTFMPVFLGGNNPQCLIPEVQKSVATFSMVLNVLTGTLSSLSAPKLGALSDRYGRRRLMVVCSIGGIAAEIITILAAKFPETVDYRWMILGAFFDGLTGSFTAGSVLSHSYTSDCTPPSKRAVAIGYLHSCLFSGLAFGPLLAGYLVEWTGSLLSIFYIMLGCHIFFAFFMGFVVPESLSLRRQLAAREKHAVQQEALAPAPEWAGPILSRIPFRKQVSSVVHSVRTANPLAPLSILFPTGPGTTRLRRNLLILAFIDMIILGAAMSAGTIIVLYAEYVFGWGNFESSKFISMVSMVRVVILLGIFPVINYVFRTRPAAKRREAGEVLVEKNAGADELDIWILRISLLSDVLGIAGYIFVRTGALFVACAVIAAFGGLASATIQAALSKHVPAERVGQLLGAIGLLHSLSRVVSPIMFNGLYAATVGTFPQAFFVLLVAIFGLTLAASFFLTPHVFMRGDNDPSLRRDSADRIHQDALEDEELLPRLS</sequence>
<comment type="subcellular location">
    <subcellularLocation>
        <location evidence="1">Membrane</location>
        <topology evidence="1">Multi-pass membrane protein</topology>
    </subcellularLocation>
</comment>
<dbReference type="InterPro" id="IPR036259">
    <property type="entry name" value="MFS_trans_sf"/>
</dbReference>
<dbReference type="SUPFAM" id="SSF103473">
    <property type="entry name" value="MFS general substrate transporter"/>
    <property type="match status" value="1"/>
</dbReference>
<evidence type="ECO:0000259" key="7">
    <source>
        <dbReference type="PROSITE" id="PS50850"/>
    </source>
</evidence>
<keyword evidence="4 6" id="KW-0472">Membrane</keyword>
<feature type="transmembrane region" description="Helical" evidence="6">
    <location>
        <begin position="171"/>
        <end position="192"/>
    </location>
</feature>
<keyword evidence="2 6" id="KW-0812">Transmembrane</keyword>
<dbReference type="GO" id="GO:0016020">
    <property type="term" value="C:membrane"/>
    <property type="evidence" value="ECO:0007669"/>
    <property type="project" value="UniProtKB-SubCell"/>
</dbReference>
<keyword evidence="3 6" id="KW-1133">Transmembrane helix</keyword>
<organism evidence="8 9">
    <name type="scientific">Canariomyces notabilis</name>
    <dbReference type="NCBI Taxonomy" id="2074819"/>
    <lineage>
        <taxon>Eukaryota</taxon>
        <taxon>Fungi</taxon>
        <taxon>Dikarya</taxon>
        <taxon>Ascomycota</taxon>
        <taxon>Pezizomycotina</taxon>
        <taxon>Sordariomycetes</taxon>
        <taxon>Sordariomycetidae</taxon>
        <taxon>Sordariales</taxon>
        <taxon>Chaetomiaceae</taxon>
        <taxon>Canariomyces</taxon>
    </lineage>
</organism>
<reference evidence="8" key="1">
    <citation type="journal article" date="2023" name="Mol. Phylogenet. Evol.">
        <title>Genome-scale phylogeny and comparative genomics of the fungal order Sordariales.</title>
        <authorList>
            <person name="Hensen N."/>
            <person name="Bonometti L."/>
            <person name="Westerberg I."/>
            <person name="Brannstrom I.O."/>
            <person name="Guillou S."/>
            <person name="Cros-Aarteil S."/>
            <person name="Calhoun S."/>
            <person name="Haridas S."/>
            <person name="Kuo A."/>
            <person name="Mondo S."/>
            <person name="Pangilinan J."/>
            <person name="Riley R."/>
            <person name="LaButti K."/>
            <person name="Andreopoulos B."/>
            <person name="Lipzen A."/>
            <person name="Chen C."/>
            <person name="Yan M."/>
            <person name="Daum C."/>
            <person name="Ng V."/>
            <person name="Clum A."/>
            <person name="Steindorff A."/>
            <person name="Ohm R.A."/>
            <person name="Martin F."/>
            <person name="Silar P."/>
            <person name="Natvig D.O."/>
            <person name="Lalanne C."/>
            <person name="Gautier V."/>
            <person name="Ament-Velasquez S.L."/>
            <person name="Kruys A."/>
            <person name="Hutchinson M.I."/>
            <person name="Powell A.J."/>
            <person name="Barry K."/>
            <person name="Miller A.N."/>
            <person name="Grigoriev I.V."/>
            <person name="Debuchy R."/>
            <person name="Gladieux P."/>
            <person name="Hiltunen Thoren M."/>
            <person name="Johannesson H."/>
        </authorList>
    </citation>
    <scope>NUCLEOTIDE SEQUENCE</scope>
    <source>
        <strain evidence="8">CBS 508.74</strain>
    </source>
</reference>
<evidence type="ECO:0000256" key="6">
    <source>
        <dbReference type="SAM" id="Phobius"/>
    </source>
</evidence>
<feature type="transmembrane region" description="Helical" evidence="6">
    <location>
        <begin position="546"/>
        <end position="570"/>
    </location>
</feature>
<evidence type="ECO:0000256" key="1">
    <source>
        <dbReference type="ARBA" id="ARBA00004141"/>
    </source>
</evidence>
<feature type="compositionally biased region" description="Basic and acidic residues" evidence="5">
    <location>
        <begin position="39"/>
        <end position="52"/>
    </location>
</feature>
<feature type="region of interest" description="Disordered" evidence="5">
    <location>
        <begin position="1"/>
        <end position="52"/>
    </location>
</feature>
<dbReference type="PROSITE" id="PS00216">
    <property type="entry name" value="SUGAR_TRANSPORT_1"/>
    <property type="match status" value="1"/>
</dbReference>
<feature type="domain" description="Major facilitator superfamily (MFS) profile" evidence="7">
    <location>
        <begin position="71"/>
        <end position="569"/>
    </location>
</feature>
<evidence type="ECO:0000313" key="9">
    <source>
        <dbReference type="Proteomes" id="UP001302812"/>
    </source>
</evidence>
<feature type="transmembrane region" description="Helical" evidence="6">
    <location>
        <begin position="70"/>
        <end position="89"/>
    </location>
</feature>
<dbReference type="InterPro" id="IPR011701">
    <property type="entry name" value="MFS"/>
</dbReference>
<evidence type="ECO:0000313" key="8">
    <source>
        <dbReference type="EMBL" id="KAK4107940.1"/>
    </source>
</evidence>
<feature type="transmembrane region" description="Helical" evidence="6">
    <location>
        <begin position="266"/>
        <end position="288"/>
    </location>
</feature>
<evidence type="ECO:0000256" key="4">
    <source>
        <dbReference type="ARBA" id="ARBA00023136"/>
    </source>
</evidence>
<dbReference type="InterPro" id="IPR020846">
    <property type="entry name" value="MFS_dom"/>
</dbReference>
<dbReference type="GO" id="GO:0022857">
    <property type="term" value="F:transmembrane transporter activity"/>
    <property type="evidence" value="ECO:0007669"/>
    <property type="project" value="InterPro"/>
</dbReference>
<feature type="transmembrane region" description="Helical" evidence="6">
    <location>
        <begin position="403"/>
        <end position="426"/>
    </location>
</feature>
<dbReference type="PANTHER" id="PTHR23507:SF40">
    <property type="entry name" value="TETRACYCLINE-EFFLUX TRANSPORTER"/>
    <property type="match status" value="1"/>
</dbReference>
<accession>A0AAN6QCZ2</accession>
<feature type="transmembrane region" description="Helical" evidence="6">
    <location>
        <begin position="240"/>
        <end position="260"/>
    </location>
</feature>
<dbReference type="PANTHER" id="PTHR23507">
    <property type="entry name" value="ZGC:174356"/>
    <property type="match status" value="1"/>
</dbReference>
<comment type="caution">
    <text evidence="8">The sequence shown here is derived from an EMBL/GenBank/DDBJ whole genome shotgun (WGS) entry which is preliminary data.</text>
</comment>
<proteinExistence type="predicted"/>
<dbReference type="AlphaFoldDB" id="A0AAN6QCZ2"/>
<evidence type="ECO:0000256" key="5">
    <source>
        <dbReference type="SAM" id="MobiDB-lite"/>
    </source>
</evidence>
<evidence type="ECO:0000256" key="3">
    <source>
        <dbReference type="ARBA" id="ARBA00022989"/>
    </source>
</evidence>
<feature type="transmembrane region" description="Helical" evidence="6">
    <location>
        <begin position="198"/>
        <end position="220"/>
    </location>
</feature>
<dbReference type="RefSeq" id="XP_064665510.1">
    <property type="nucleotide sequence ID" value="XM_064812325.1"/>
</dbReference>
<dbReference type="GeneID" id="89936450"/>
<feature type="transmembrane region" description="Helical" evidence="6">
    <location>
        <begin position="364"/>
        <end position="391"/>
    </location>
</feature>
<protein>
    <submittedName>
        <fullName evidence="8">MFS general substrate transporter</fullName>
    </submittedName>
</protein>
<dbReference type="InterPro" id="IPR005829">
    <property type="entry name" value="Sugar_transporter_CS"/>
</dbReference>